<dbReference type="EMBL" id="AP023361">
    <property type="protein sequence ID" value="BCJ90262.1"/>
    <property type="molecule type" value="Genomic_DNA"/>
</dbReference>
<feature type="domain" description="Helicase HerA-like C-terminal" evidence="2">
    <location>
        <begin position="10"/>
        <end position="504"/>
    </location>
</feature>
<name>A0A6S6QSL3_9HYPH</name>
<dbReference type="PANTHER" id="PTHR30121:SF6">
    <property type="entry name" value="SLR6007 PROTEIN"/>
    <property type="match status" value="1"/>
</dbReference>
<dbReference type="InterPro" id="IPR027417">
    <property type="entry name" value="P-loop_NTPase"/>
</dbReference>
<dbReference type="KEGG" id="tso:IZ6_09970"/>
<organism evidence="3 4">
    <name type="scientific">Terrihabitans soli</name>
    <dbReference type="NCBI Taxonomy" id="708113"/>
    <lineage>
        <taxon>Bacteria</taxon>
        <taxon>Pseudomonadati</taxon>
        <taxon>Pseudomonadota</taxon>
        <taxon>Alphaproteobacteria</taxon>
        <taxon>Hyphomicrobiales</taxon>
        <taxon>Terrihabitans</taxon>
    </lineage>
</organism>
<dbReference type="InterPro" id="IPR051162">
    <property type="entry name" value="T4SS_component"/>
</dbReference>
<evidence type="ECO:0000256" key="1">
    <source>
        <dbReference type="SAM" id="MobiDB-lite"/>
    </source>
</evidence>
<accession>A0A6S6QSL3</accession>
<evidence type="ECO:0000313" key="3">
    <source>
        <dbReference type="EMBL" id="BCJ90262.1"/>
    </source>
</evidence>
<dbReference type="PANTHER" id="PTHR30121">
    <property type="entry name" value="UNCHARACTERIZED PROTEIN YJGR-RELATED"/>
    <property type="match status" value="1"/>
</dbReference>
<proteinExistence type="predicted"/>
<dbReference type="Gene3D" id="3.40.50.300">
    <property type="entry name" value="P-loop containing nucleotide triphosphate hydrolases"/>
    <property type="match status" value="2"/>
</dbReference>
<reference evidence="3 4" key="1">
    <citation type="submission" date="2020-08" db="EMBL/GenBank/DDBJ databases">
        <title>Genome sequence of Rhizobiales bacterium strain IZ6.</title>
        <authorList>
            <person name="Nakai R."/>
            <person name="Naganuma T."/>
        </authorList>
    </citation>
    <scope>NUCLEOTIDE SEQUENCE [LARGE SCALE GENOMIC DNA]</scope>
    <source>
        <strain evidence="3 4">IZ6</strain>
    </source>
</reference>
<dbReference type="InterPro" id="IPR033186">
    <property type="entry name" value="HerA_C"/>
</dbReference>
<feature type="compositionally biased region" description="Basic and acidic residues" evidence="1">
    <location>
        <begin position="425"/>
        <end position="440"/>
    </location>
</feature>
<protein>
    <recommendedName>
        <fullName evidence="2">Helicase HerA-like C-terminal domain-containing protein</fullName>
    </recommendedName>
</protein>
<dbReference type="RefSeq" id="WP_222876899.1">
    <property type="nucleotide sequence ID" value="NZ_AP023361.1"/>
</dbReference>
<evidence type="ECO:0000313" key="4">
    <source>
        <dbReference type="Proteomes" id="UP000515317"/>
    </source>
</evidence>
<dbReference type="AlphaFoldDB" id="A0A6S6QSL3"/>
<dbReference type="Pfam" id="PF05872">
    <property type="entry name" value="HerA_C"/>
    <property type="match status" value="1"/>
</dbReference>
<keyword evidence="4" id="KW-1185">Reference proteome</keyword>
<evidence type="ECO:0000259" key="2">
    <source>
        <dbReference type="Pfam" id="PF05872"/>
    </source>
</evidence>
<dbReference type="Proteomes" id="UP000515317">
    <property type="component" value="Chromosome"/>
</dbReference>
<feature type="region of interest" description="Disordered" evidence="1">
    <location>
        <begin position="425"/>
        <end position="448"/>
    </location>
</feature>
<gene>
    <name evidence="3" type="ORF">IZ6_09970</name>
</gene>
<sequence length="521" mass="56073">MSADGKLFVGKSTKPEYLTFKLANRHGLITGATGTGKTVTLQILAEGFSNAGVPVFAPDIKGDLSGIAAKGEAKDFLVKRAKEIDLDPYDNEAFPTLFWDLFGDQGTCIRTTVSEMGPLLLSRLLNLNDTQEGVLNITFRVADQEGLLLLDLKDLQALLTRVGETAEQLTLRYGNVSKTSVGAIQRALLVLETQGGANFFGEPALKVDDLMRTTRDGRGFISILAADKLMQSPRLYATFLLWLLSELFEQLPEVGDPDVPKLVFFFDEAHLLFNDAPGALLEKIEQVVRLIRSKGVGVYFVTQNPLDVPDRISSQLGNRVQHALRAYSPREQKAVKAAASTFRQNPAFNTEEAITQLAVGEALVSMLEDKGVPSMVEKTLIRPPSSRLGPITAAERKGLVQNSPVSGEYDTVEDRESAYEILQKRSKESAATVEEAKGEPGADAPVGGSIGSIIGSIFGTNKKRGERFTPGQRVAREVTRTVTNRVAGQIAASVGKSVGGSVGGSIGRAVVRGVLGSILRS</sequence>
<dbReference type="SUPFAM" id="SSF52540">
    <property type="entry name" value="P-loop containing nucleoside triphosphate hydrolases"/>
    <property type="match status" value="1"/>
</dbReference>